<dbReference type="EMBL" id="JBELQD010000025">
    <property type="protein sequence ID" value="MER2290544.1"/>
    <property type="molecule type" value="Genomic_DNA"/>
</dbReference>
<accession>A0ABV1R6T9</accession>
<reference evidence="2" key="1">
    <citation type="submission" date="2024-06" db="EMBL/GenBank/DDBJ databases">
        <authorList>
            <person name="Campbell A.G."/>
        </authorList>
    </citation>
    <scope>NUCLEOTIDE SEQUENCE</scope>
    <source>
        <strain evidence="2">EM17</strain>
    </source>
</reference>
<keyword evidence="2" id="KW-0378">Hydrolase</keyword>
<dbReference type="Proteomes" id="UP001432995">
    <property type="component" value="Unassembled WGS sequence"/>
</dbReference>
<sequence>MRKSRAIFCIFSYVCLLGLALAGLFGFQNRYESVVRLFKSTENSAGSYDLADYAHCSRDVTATLNKLIAENSSVILPPGCFLVSKAIILRNKTVLRGSGRNLTLIQLSHNSKTNVLETEETVDRSAAGRSTDGWEVTDLSIDGGGVLQDASGTAIDNINGISIYGAGWRLSNVLIRNVMGHGIRSKWSAFGEMPGGLEASVENVTIDTVGRHGWWNEGPHDLVSNKLIIIDPAQERDNIFCALFSNGTATGKYTHFHSWHRAAARNRVRYSVSSPGGHTFTASDFEGGRSWFEHRGSYDNVTGSSFYGLFSENGAAGVVFLGQRNIHIGNFYSGDSKRNTVWAMQLGDVNKAASSNIVSGDLFVGFSQGVFKIGNSGGLNQLGGSGYDNASLNIGDAGKSKSGDVYRYFDEKTIYLDNK</sequence>
<dbReference type="SUPFAM" id="SSF51126">
    <property type="entry name" value="Pectin lyase-like"/>
    <property type="match status" value="1"/>
</dbReference>
<dbReference type="RefSeq" id="WP_350379919.1">
    <property type="nucleotide sequence ID" value="NZ_JBELQD010000025.1"/>
</dbReference>
<evidence type="ECO:0000313" key="2">
    <source>
        <dbReference type="EMBL" id="MER2290544.1"/>
    </source>
</evidence>
<name>A0ABV1R6T9_9HYPH</name>
<evidence type="ECO:0000259" key="1">
    <source>
        <dbReference type="Pfam" id="PF12708"/>
    </source>
</evidence>
<dbReference type="InterPro" id="IPR012334">
    <property type="entry name" value="Pectin_lyas_fold"/>
</dbReference>
<proteinExistence type="predicted"/>
<dbReference type="GO" id="GO:0016787">
    <property type="term" value="F:hydrolase activity"/>
    <property type="evidence" value="ECO:0007669"/>
    <property type="project" value="UniProtKB-KW"/>
</dbReference>
<feature type="domain" description="Rhamnogalacturonase A/B/Epimerase-like pectate lyase" evidence="1">
    <location>
        <begin position="58"/>
        <end position="229"/>
    </location>
</feature>
<comment type="caution">
    <text evidence="2">The sequence shown here is derived from an EMBL/GenBank/DDBJ whole genome shotgun (WGS) entry which is preliminary data.</text>
</comment>
<gene>
    <name evidence="2" type="ORF">ABS770_19995</name>
</gene>
<dbReference type="InterPro" id="IPR024535">
    <property type="entry name" value="RHGA/B-epi-like_pectate_lyase"/>
</dbReference>
<dbReference type="Pfam" id="PF12708">
    <property type="entry name" value="Pect-lyase_RHGA_epim"/>
    <property type="match status" value="1"/>
</dbReference>
<dbReference type="Gene3D" id="2.160.20.10">
    <property type="entry name" value="Single-stranded right-handed beta-helix, Pectin lyase-like"/>
    <property type="match status" value="1"/>
</dbReference>
<keyword evidence="3" id="KW-1185">Reference proteome</keyword>
<organism evidence="2 3">
    <name type="scientific">Methylobacterium brachiatum</name>
    <dbReference type="NCBI Taxonomy" id="269660"/>
    <lineage>
        <taxon>Bacteria</taxon>
        <taxon>Pseudomonadati</taxon>
        <taxon>Pseudomonadota</taxon>
        <taxon>Alphaproteobacteria</taxon>
        <taxon>Hyphomicrobiales</taxon>
        <taxon>Methylobacteriaceae</taxon>
        <taxon>Methylobacterium</taxon>
    </lineage>
</organism>
<evidence type="ECO:0000313" key="3">
    <source>
        <dbReference type="Proteomes" id="UP001432995"/>
    </source>
</evidence>
<dbReference type="InterPro" id="IPR011050">
    <property type="entry name" value="Pectin_lyase_fold/virulence"/>
</dbReference>
<protein>
    <submittedName>
        <fullName evidence="2">Glycosyl hydrolase family 28-related protein</fullName>
    </submittedName>
</protein>